<evidence type="ECO:0000256" key="1">
    <source>
        <dbReference type="ARBA" id="ARBA00022603"/>
    </source>
</evidence>
<keyword evidence="5" id="KW-1185">Reference proteome</keyword>
<dbReference type="GO" id="GO:0032259">
    <property type="term" value="P:methylation"/>
    <property type="evidence" value="ECO:0007669"/>
    <property type="project" value="UniProtKB-KW"/>
</dbReference>
<proteinExistence type="predicted"/>
<keyword evidence="2" id="KW-0808">Transferase</keyword>
<accession>A0ABS7C557</accession>
<feature type="domain" description="Methyltransferase" evidence="3">
    <location>
        <begin position="164"/>
        <end position="261"/>
    </location>
</feature>
<dbReference type="Pfam" id="PF13649">
    <property type="entry name" value="Methyltransf_25"/>
    <property type="match status" value="1"/>
</dbReference>
<gene>
    <name evidence="4" type="ORF">K0U00_18625</name>
</gene>
<sequence length="331" mass="37619">MIEHIIEWNRHFQAKKWAKQNTSFISSWHAYVGYTAQLFDRFSQGGTIAHIAERYGLDPLLLQQWADVGVEVGHLHKTGDIYMTSSIMRQYASSESNESIGHWLEEMMEIHIPTLLRFPDLLTASSNSTHTYSQSLSTSFSSLLETLAYPKILQWVRRQGAKTILDIGCGRATYLKKLAKRDRRLKLIGIEQNRSLIGKSLKGTRRQYHGRIELVQGDFRSWKGPKEPVDLVMLNNVLHQVKPRDRKWMLEKVSGFLAGDGSVSIITPLHAASGGKIFSDAFNSLTPAQQKPFPIPTREELTDLAHVSGLNIVSQIPIHPESHWYFITLES</sequence>
<dbReference type="GO" id="GO:0008168">
    <property type="term" value="F:methyltransferase activity"/>
    <property type="evidence" value="ECO:0007669"/>
    <property type="project" value="UniProtKB-KW"/>
</dbReference>
<evidence type="ECO:0000256" key="2">
    <source>
        <dbReference type="ARBA" id="ARBA00022679"/>
    </source>
</evidence>
<evidence type="ECO:0000313" key="4">
    <source>
        <dbReference type="EMBL" id="MBW7456048.1"/>
    </source>
</evidence>
<dbReference type="PANTHER" id="PTHR43861:SF1">
    <property type="entry name" value="TRANS-ACONITATE 2-METHYLTRANSFERASE"/>
    <property type="match status" value="1"/>
</dbReference>
<organism evidence="4 5">
    <name type="scientific">Paenibacillus sepulcri</name>
    <dbReference type="NCBI Taxonomy" id="359917"/>
    <lineage>
        <taxon>Bacteria</taxon>
        <taxon>Bacillati</taxon>
        <taxon>Bacillota</taxon>
        <taxon>Bacilli</taxon>
        <taxon>Bacillales</taxon>
        <taxon>Paenibacillaceae</taxon>
        <taxon>Paenibacillus</taxon>
    </lineage>
</organism>
<evidence type="ECO:0000259" key="3">
    <source>
        <dbReference type="Pfam" id="PF13649"/>
    </source>
</evidence>
<dbReference type="Gene3D" id="3.40.50.150">
    <property type="entry name" value="Vaccinia Virus protein VP39"/>
    <property type="match status" value="1"/>
</dbReference>
<dbReference type="RefSeq" id="WP_210045675.1">
    <property type="nucleotide sequence ID" value="NZ_JBHLVU010000018.1"/>
</dbReference>
<comment type="caution">
    <text evidence="4">The sequence shown here is derived from an EMBL/GenBank/DDBJ whole genome shotgun (WGS) entry which is preliminary data.</text>
</comment>
<dbReference type="InterPro" id="IPR029063">
    <property type="entry name" value="SAM-dependent_MTases_sf"/>
</dbReference>
<evidence type="ECO:0000313" key="5">
    <source>
        <dbReference type="Proteomes" id="UP001519887"/>
    </source>
</evidence>
<dbReference type="PANTHER" id="PTHR43861">
    <property type="entry name" value="TRANS-ACONITATE 2-METHYLTRANSFERASE-RELATED"/>
    <property type="match status" value="1"/>
</dbReference>
<protein>
    <submittedName>
        <fullName evidence="4">Class I SAM-dependent methyltransferase</fullName>
    </submittedName>
</protein>
<keyword evidence="1 4" id="KW-0489">Methyltransferase</keyword>
<dbReference type="CDD" id="cd02440">
    <property type="entry name" value="AdoMet_MTases"/>
    <property type="match status" value="1"/>
</dbReference>
<dbReference type="SUPFAM" id="SSF53335">
    <property type="entry name" value="S-adenosyl-L-methionine-dependent methyltransferases"/>
    <property type="match status" value="1"/>
</dbReference>
<dbReference type="EMBL" id="JAHZIK010000487">
    <property type="protein sequence ID" value="MBW7456048.1"/>
    <property type="molecule type" value="Genomic_DNA"/>
</dbReference>
<dbReference type="InterPro" id="IPR041698">
    <property type="entry name" value="Methyltransf_25"/>
</dbReference>
<name>A0ABS7C557_9BACL</name>
<dbReference type="Proteomes" id="UP001519887">
    <property type="component" value="Unassembled WGS sequence"/>
</dbReference>
<reference evidence="4 5" key="1">
    <citation type="submission" date="2021-07" db="EMBL/GenBank/DDBJ databases">
        <title>Paenibacillus radiodurans sp. nov., isolated from the southeastern edge of Tengger Desert.</title>
        <authorList>
            <person name="Zhang G."/>
        </authorList>
    </citation>
    <scope>NUCLEOTIDE SEQUENCE [LARGE SCALE GENOMIC DNA]</scope>
    <source>
        <strain evidence="4 5">CCM 7311</strain>
    </source>
</reference>